<dbReference type="AlphaFoldDB" id="A0AAN7B9M7"/>
<comment type="similarity">
    <text evidence="1">Belongs to the WD repeat MET30/SCONB/SCON-2 family.</text>
</comment>
<keyword evidence="2 4" id="KW-0853">WD repeat</keyword>
<accession>A0AAN7B9M7</accession>
<dbReference type="PROSITE" id="PS00678">
    <property type="entry name" value="WD_REPEATS_1"/>
    <property type="match status" value="1"/>
</dbReference>
<reference evidence="7" key="1">
    <citation type="journal article" date="2023" name="Mol. Phylogenet. Evol.">
        <title>Genome-scale phylogeny and comparative genomics of the fungal order Sordariales.</title>
        <authorList>
            <person name="Hensen N."/>
            <person name="Bonometti L."/>
            <person name="Westerberg I."/>
            <person name="Brannstrom I.O."/>
            <person name="Guillou S."/>
            <person name="Cros-Aarteil S."/>
            <person name="Calhoun S."/>
            <person name="Haridas S."/>
            <person name="Kuo A."/>
            <person name="Mondo S."/>
            <person name="Pangilinan J."/>
            <person name="Riley R."/>
            <person name="LaButti K."/>
            <person name="Andreopoulos B."/>
            <person name="Lipzen A."/>
            <person name="Chen C."/>
            <person name="Yan M."/>
            <person name="Daum C."/>
            <person name="Ng V."/>
            <person name="Clum A."/>
            <person name="Steindorff A."/>
            <person name="Ohm R.A."/>
            <person name="Martin F."/>
            <person name="Silar P."/>
            <person name="Natvig D.O."/>
            <person name="Lalanne C."/>
            <person name="Gautier V."/>
            <person name="Ament-Velasquez S.L."/>
            <person name="Kruys A."/>
            <person name="Hutchinson M.I."/>
            <person name="Powell A.J."/>
            <person name="Barry K."/>
            <person name="Miller A.N."/>
            <person name="Grigoriev I.V."/>
            <person name="Debuchy R."/>
            <person name="Gladieux P."/>
            <person name="Hiltunen Thoren M."/>
            <person name="Johannesson H."/>
        </authorList>
    </citation>
    <scope>NUCLEOTIDE SEQUENCE</scope>
    <source>
        <strain evidence="7">PSN293</strain>
    </source>
</reference>
<evidence type="ECO:0000256" key="3">
    <source>
        <dbReference type="ARBA" id="ARBA00022737"/>
    </source>
</evidence>
<feature type="repeat" description="WD" evidence="4">
    <location>
        <begin position="331"/>
        <end position="370"/>
    </location>
</feature>
<dbReference type="InterPro" id="IPR001810">
    <property type="entry name" value="F-box_dom"/>
</dbReference>
<dbReference type="InterPro" id="IPR050995">
    <property type="entry name" value="WD-F-box_domain-protein"/>
</dbReference>
<dbReference type="InterPro" id="IPR036322">
    <property type="entry name" value="WD40_repeat_dom_sf"/>
</dbReference>
<feature type="compositionally biased region" description="Polar residues" evidence="5">
    <location>
        <begin position="226"/>
        <end position="252"/>
    </location>
</feature>
<dbReference type="Pfam" id="PF00400">
    <property type="entry name" value="WD40"/>
    <property type="match status" value="4"/>
</dbReference>
<feature type="domain" description="F-box" evidence="6">
    <location>
        <begin position="90"/>
        <end position="136"/>
    </location>
</feature>
<evidence type="ECO:0000256" key="1">
    <source>
        <dbReference type="ARBA" id="ARBA00007968"/>
    </source>
</evidence>
<feature type="compositionally biased region" description="Low complexity" evidence="5">
    <location>
        <begin position="848"/>
        <end position="869"/>
    </location>
</feature>
<proteinExistence type="inferred from homology"/>
<dbReference type="SMART" id="SM00320">
    <property type="entry name" value="WD40"/>
    <property type="match status" value="6"/>
</dbReference>
<dbReference type="Gene3D" id="2.130.10.10">
    <property type="entry name" value="YVTN repeat-like/Quinoprotein amine dehydrogenase"/>
    <property type="match status" value="2"/>
</dbReference>
<dbReference type="SMART" id="SM00256">
    <property type="entry name" value="FBOX"/>
    <property type="match status" value="1"/>
</dbReference>
<name>A0AAN7B9M7_9PEZI</name>
<dbReference type="Gene3D" id="1.20.1280.50">
    <property type="match status" value="1"/>
</dbReference>
<dbReference type="PANTHER" id="PTHR14604:SF4">
    <property type="entry name" value="F-BOX DOMAIN-CONTAINING PROTEIN"/>
    <property type="match status" value="1"/>
</dbReference>
<dbReference type="InterPro" id="IPR036047">
    <property type="entry name" value="F-box-like_dom_sf"/>
</dbReference>
<feature type="region of interest" description="Disordered" evidence="5">
    <location>
        <begin position="615"/>
        <end position="635"/>
    </location>
</feature>
<dbReference type="SUPFAM" id="SSF50978">
    <property type="entry name" value="WD40 repeat-like"/>
    <property type="match status" value="1"/>
</dbReference>
<dbReference type="PRINTS" id="PR00320">
    <property type="entry name" value="GPROTEINBRPT"/>
</dbReference>
<feature type="repeat" description="WD" evidence="4">
    <location>
        <begin position="491"/>
        <end position="530"/>
    </location>
</feature>
<dbReference type="InterPro" id="IPR001680">
    <property type="entry name" value="WD40_rpt"/>
</dbReference>
<sequence length="1016" mass="112340">MAGLTSQPDEGYSEDPLSGSSAFPGYLFKPREDAVTTLAATRETFPAWLAQHISGLSIADKTELTMAILSDLPTSVVMEIVQQLNPRLYIDFVRHLPPEICLKILGYLDPMSLLNFAKSCREWYELALDRKLWEHLYEMEGWRARRSEIMAWERKFNAETLLVQSPNPLQRTESDEDGPPHKKRVVLVAPAEGDSDMIMADADGTIRQEPADMEMTGISLFGDGGSNSNSARTTGISQRMSDLDMRSSNSSAAKGRSLDKGKGREAIPAEFPARSNSTTGLAKSTLAMWDEASKRYRISWKYLYSMRRLLESNWELAKYTNFQFPHPDHPEEGHGECVYTIQYNSDYLVSGSRDRTIKIWDMRTRRCLRTLAQHRGSVLCLQFDSDPEEDILVSGSSDSDVIIWRFSTGEVLKVLDTAHRESVLNLKFDHRILVTSSKDKMLKVFNRKTLRFGDMGYPKDAEPNREGKNMNHIPEPEDYPEIPPWTEIGVLLGHSAAVNTVQIHHNEVVSASGDRHVKVWDWTTQACLRTIVGHNKGIACVLFDGRRIVTGSSDAQIKIFDAHTGVEVACLRSHRELVRTVQAGFGDLPYSKEEDEADARRVDAEYFEAVRSGRIEEPERGAGRPARREANAGSRRPEDICAYGAKLPPGGGGGKYGRIVSGSYDASIIIWRRDKEGVWKDQHRLKQEDAALAARMQVQASQNASRIALRQPNQVIMPGPHNGALRGAQPPSTTGPSAIQPPPNPMPAALNPQTESSILDPASSVTLDDIRRIIDEAVSSGQHGFVRALALHPQILAQRHYVETVIDSQSSPVLRSQLRQAFSAALIRAQFEHARNRREAMRAQEDLAAPTPAAASSSAGPSNNTSTTTQARPGNTDTATSATTRPTPAAAVPVPAQTTAQIAAAAAAHQAHAQLARAPAGGVRLHQVHDPIVLDNLLSDALAQTQIHSPTQTPRPHFAYPFFPPDVRQANSCVFKLQFDVRQIIACSQSSVILGWDFCNGDPELEEVCRFFEPVQ</sequence>
<comment type="caution">
    <text evidence="7">The sequence shown here is derived from an EMBL/GenBank/DDBJ whole genome shotgun (WGS) entry which is preliminary data.</text>
</comment>
<feature type="region of interest" description="Disordered" evidence="5">
    <location>
        <begin position="837"/>
        <end position="893"/>
    </location>
</feature>
<gene>
    <name evidence="7" type="ORF">QBC37DRAFT_281347</name>
</gene>
<dbReference type="CDD" id="cd00200">
    <property type="entry name" value="WD40"/>
    <property type="match status" value="1"/>
</dbReference>
<feature type="repeat" description="WD" evidence="4">
    <location>
        <begin position="371"/>
        <end position="414"/>
    </location>
</feature>
<dbReference type="PROSITE" id="PS50181">
    <property type="entry name" value="FBOX"/>
    <property type="match status" value="1"/>
</dbReference>
<dbReference type="InterPro" id="IPR020472">
    <property type="entry name" value="WD40_PAC1"/>
</dbReference>
<evidence type="ECO:0000313" key="8">
    <source>
        <dbReference type="Proteomes" id="UP001301769"/>
    </source>
</evidence>
<dbReference type="Proteomes" id="UP001301769">
    <property type="component" value="Unassembled WGS sequence"/>
</dbReference>
<protein>
    <submittedName>
        <fullName evidence="7">F-box/WD repeat-containing protein 1A</fullName>
    </submittedName>
</protein>
<dbReference type="PANTHER" id="PTHR14604">
    <property type="entry name" value="WD40 REPEAT PF20"/>
    <property type="match status" value="1"/>
</dbReference>
<dbReference type="Pfam" id="PF12937">
    <property type="entry name" value="F-box-like"/>
    <property type="match status" value="1"/>
</dbReference>
<dbReference type="EMBL" id="MU858078">
    <property type="protein sequence ID" value="KAK4215619.1"/>
    <property type="molecule type" value="Genomic_DNA"/>
</dbReference>
<feature type="region of interest" description="Disordered" evidence="5">
    <location>
        <begin position="221"/>
        <end position="277"/>
    </location>
</feature>
<evidence type="ECO:0000256" key="4">
    <source>
        <dbReference type="PROSITE-ProRule" id="PRU00221"/>
    </source>
</evidence>
<evidence type="ECO:0000256" key="2">
    <source>
        <dbReference type="ARBA" id="ARBA00022574"/>
    </source>
</evidence>
<feature type="compositionally biased region" description="Basic and acidic residues" evidence="5">
    <location>
        <begin position="256"/>
        <end position="267"/>
    </location>
</feature>
<keyword evidence="3" id="KW-0677">Repeat</keyword>
<dbReference type="InterPro" id="IPR015943">
    <property type="entry name" value="WD40/YVTN_repeat-like_dom_sf"/>
</dbReference>
<feature type="compositionally biased region" description="Low complexity" evidence="5">
    <location>
        <begin position="878"/>
        <end position="893"/>
    </location>
</feature>
<keyword evidence="8" id="KW-1185">Reference proteome</keyword>
<dbReference type="InterPro" id="IPR019775">
    <property type="entry name" value="WD40_repeat_CS"/>
</dbReference>
<dbReference type="PROSITE" id="PS50294">
    <property type="entry name" value="WD_REPEATS_REGION"/>
    <property type="match status" value="3"/>
</dbReference>
<evidence type="ECO:0000259" key="6">
    <source>
        <dbReference type="PROSITE" id="PS50181"/>
    </source>
</evidence>
<feature type="repeat" description="WD" evidence="4">
    <location>
        <begin position="531"/>
        <end position="570"/>
    </location>
</feature>
<reference evidence="7" key="2">
    <citation type="submission" date="2023-05" db="EMBL/GenBank/DDBJ databases">
        <authorList>
            <consortium name="Lawrence Berkeley National Laboratory"/>
            <person name="Steindorff A."/>
            <person name="Hensen N."/>
            <person name="Bonometti L."/>
            <person name="Westerberg I."/>
            <person name="Brannstrom I.O."/>
            <person name="Guillou S."/>
            <person name="Cros-Aarteil S."/>
            <person name="Calhoun S."/>
            <person name="Haridas S."/>
            <person name="Kuo A."/>
            <person name="Mondo S."/>
            <person name="Pangilinan J."/>
            <person name="Riley R."/>
            <person name="Labutti K."/>
            <person name="Andreopoulos B."/>
            <person name="Lipzen A."/>
            <person name="Chen C."/>
            <person name="Yanf M."/>
            <person name="Daum C."/>
            <person name="Ng V."/>
            <person name="Clum A."/>
            <person name="Ohm R."/>
            <person name="Martin F."/>
            <person name="Silar P."/>
            <person name="Natvig D."/>
            <person name="Lalanne C."/>
            <person name="Gautier V."/>
            <person name="Ament-Velasquez S.L."/>
            <person name="Kruys A."/>
            <person name="Hutchinson M.I."/>
            <person name="Powell A.J."/>
            <person name="Barry K."/>
            <person name="Miller A.N."/>
            <person name="Grigoriev I.V."/>
            <person name="Debuchy R."/>
            <person name="Gladieux P."/>
            <person name="Thoren M.H."/>
            <person name="Johannesson H."/>
        </authorList>
    </citation>
    <scope>NUCLEOTIDE SEQUENCE</scope>
    <source>
        <strain evidence="7">PSN293</strain>
    </source>
</reference>
<evidence type="ECO:0000256" key="5">
    <source>
        <dbReference type="SAM" id="MobiDB-lite"/>
    </source>
</evidence>
<organism evidence="7 8">
    <name type="scientific">Rhypophila decipiens</name>
    <dbReference type="NCBI Taxonomy" id="261697"/>
    <lineage>
        <taxon>Eukaryota</taxon>
        <taxon>Fungi</taxon>
        <taxon>Dikarya</taxon>
        <taxon>Ascomycota</taxon>
        <taxon>Pezizomycotina</taxon>
        <taxon>Sordariomycetes</taxon>
        <taxon>Sordariomycetidae</taxon>
        <taxon>Sordariales</taxon>
        <taxon>Naviculisporaceae</taxon>
        <taxon>Rhypophila</taxon>
    </lineage>
</organism>
<dbReference type="SUPFAM" id="SSF81383">
    <property type="entry name" value="F-box domain"/>
    <property type="match status" value="1"/>
</dbReference>
<dbReference type="PROSITE" id="PS50082">
    <property type="entry name" value="WD_REPEATS_2"/>
    <property type="match status" value="4"/>
</dbReference>
<evidence type="ECO:0000313" key="7">
    <source>
        <dbReference type="EMBL" id="KAK4215619.1"/>
    </source>
</evidence>